<dbReference type="AlphaFoldDB" id="A0A8X6RN47"/>
<evidence type="ECO:0000313" key="2">
    <source>
        <dbReference type="Proteomes" id="UP000887159"/>
    </source>
</evidence>
<reference evidence="1" key="1">
    <citation type="submission" date="2020-08" db="EMBL/GenBank/DDBJ databases">
        <title>Multicomponent nature underlies the extraordinary mechanical properties of spider dragline silk.</title>
        <authorList>
            <person name="Kono N."/>
            <person name="Nakamura H."/>
            <person name="Mori M."/>
            <person name="Yoshida Y."/>
            <person name="Ohtoshi R."/>
            <person name="Malay A.D."/>
            <person name="Moran D.A.P."/>
            <person name="Tomita M."/>
            <person name="Numata K."/>
            <person name="Arakawa K."/>
        </authorList>
    </citation>
    <scope>NUCLEOTIDE SEQUENCE</scope>
</reference>
<name>A0A8X6RN47_TRICX</name>
<keyword evidence="2" id="KW-1185">Reference proteome</keyword>
<protein>
    <submittedName>
        <fullName evidence="1">Uncharacterized protein</fullName>
    </submittedName>
</protein>
<gene>
    <name evidence="1" type="ORF">TNCV_152261</name>
</gene>
<sequence length="108" mass="12432">MRAKAYYARFSLRDLVPEVHEHIFRSGIVSLLPKPPAQSSQASLIIIHRPTEEMKTESTLPRPEIESRTCGIEARCSNYSATRLHLYAVYNKYFLAFRGIHVFLTHSL</sequence>
<organism evidence="1 2">
    <name type="scientific">Trichonephila clavipes</name>
    <name type="common">Golden silk orbweaver</name>
    <name type="synonym">Nephila clavipes</name>
    <dbReference type="NCBI Taxonomy" id="2585209"/>
    <lineage>
        <taxon>Eukaryota</taxon>
        <taxon>Metazoa</taxon>
        <taxon>Ecdysozoa</taxon>
        <taxon>Arthropoda</taxon>
        <taxon>Chelicerata</taxon>
        <taxon>Arachnida</taxon>
        <taxon>Araneae</taxon>
        <taxon>Araneomorphae</taxon>
        <taxon>Entelegynae</taxon>
        <taxon>Araneoidea</taxon>
        <taxon>Nephilidae</taxon>
        <taxon>Trichonephila</taxon>
    </lineage>
</organism>
<dbReference type="EMBL" id="BMAU01021173">
    <property type="protein sequence ID" value="GFX93420.1"/>
    <property type="molecule type" value="Genomic_DNA"/>
</dbReference>
<comment type="caution">
    <text evidence="1">The sequence shown here is derived from an EMBL/GenBank/DDBJ whole genome shotgun (WGS) entry which is preliminary data.</text>
</comment>
<proteinExistence type="predicted"/>
<accession>A0A8X6RN47</accession>
<dbReference type="Proteomes" id="UP000887159">
    <property type="component" value="Unassembled WGS sequence"/>
</dbReference>
<evidence type="ECO:0000313" key="1">
    <source>
        <dbReference type="EMBL" id="GFX93420.1"/>
    </source>
</evidence>